<proteinExistence type="predicted"/>
<evidence type="ECO:0000313" key="2">
    <source>
        <dbReference type="EMBL" id="CRZ01596.1"/>
    </source>
</evidence>
<feature type="compositionally biased region" description="Basic and acidic residues" evidence="1">
    <location>
        <begin position="15"/>
        <end position="31"/>
    </location>
</feature>
<name>A0A0H5QJT7_9EUKA</name>
<reference evidence="2" key="1">
    <citation type="submission" date="2015-04" db="EMBL/GenBank/DDBJ databases">
        <title>The genome sequence of the plant pathogenic Rhizarian Plasmodiophora brassicae reveals insights in its biotrophic life cycle and the origin of chitin synthesis.</title>
        <authorList>
            <person name="Schwelm A."/>
            <person name="Fogelqvist J."/>
            <person name="Knaust A."/>
            <person name="Julke S."/>
            <person name="Lilja T."/>
            <person name="Dhandapani V."/>
            <person name="Bonilla-Rosso G."/>
            <person name="Karlsson M."/>
            <person name="Shevchenko A."/>
            <person name="Choi S.R."/>
            <person name="Kim H.G."/>
            <person name="Park J.Y."/>
            <person name="Lim Y.P."/>
            <person name="Ludwig-Muller J."/>
            <person name="Dixelius C."/>
        </authorList>
    </citation>
    <scope>NUCLEOTIDE SEQUENCE</scope>
    <source>
        <tissue evidence="2">Potato root galls</tissue>
    </source>
</reference>
<dbReference type="EMBL" id="HACM01001154">
    <property type="protein sequence ID" value="CRZ01596.1"/>
    <property type="molecule type" value="Transcribed_RNA"/>
</dbReference>
<sequence length="140" mass="16068">EDTDYRPPGPCSDGRCTDRHPELVRERDDPRPPIVAKPADDIQSCSISPVSQIQCSDAESGLGSAPRLHERPVLWGDLHWIALPIVRGDIRHGQFESVGAVHRLSRLQSRQIRSHQIDHVPEERERVRHSIRQWISERIR</sequence>
<feature type="region of interest" description="Disordered" evidence="1">
    <location>
        <begin position="1"/>
        <end position="39"/>
    </location>
</feature>
<accession>A0A0H5QJT7</accession>
<dbReference type="AlphaFoldDB" id="A0A0H5QJT7"/>
<protein>
    <submittedName>
        <fullName evidence="2">Uncharacterized protein</fullName>
    </submittedName>
</protein>
<feature type="non-terminal residue" evidence="2">
    <location>
        <position position="1"/>
    </location>
</feature>
<organism evidence="2">
    <name type="scientific">Spongospora subterranea</name>
    <dbReference type="NCBI Taxonomy" id="70186"/>
    <lineage>
        <taxon>Eukaryota</taxon>
        <taxon>Sar</taxon>
        <taxon>Rhizaria</taxon>
        <taxon>Endomyxa</taxon>
        <taxon>Phytomyxea</taxon>
        <taxon>Plasmodiophorida</taxon>
        <taxon>Plasmodiophoridae</taxon>
        <taxon>Spongospora</taxon>
    </lineage>
</organism>
<evidence type="ECO:0000256" key="1">
    <source>
        <dbReference type="SAM" id="MobiDB-lite"/>
    </source>
</evidence>